<dbReference type="PROSITE" id="PS50114">
    <property type="entry name" value="GATA_ZN_FINGER_2"/>
    <property type="match status" value="1"/>
</dbReference>
<organism evidence="10 11">
    <name type="scientific">Priapulus caudatus</name>
    <name type="common">Priapulid worm</name>
    <dbReference type="NCBI Taxonomy" id="37621"/>
    <lineage>
        <taxon>Eukaryota</taxon>
        <taxon>Metazoa</taxon>
        <taxon>Ecdysozoa</taxon>
        <taxon>Scalidophora</taxon>
        <taxon>Priapulida</taxon>
        <taxon>Priapulimorpha</taxon>
        <taxon>Priapulimorphida</taxon>
        <taxon>Priapulidae</taxon>
        <taxon>Priapulus</taxon>
    </lineage>
</organism>
<comment type="subcellular location">
    <subcellularLocation>
        <location evidence="1">Nucleus</location>
    </subcellularLocation>
</comment>
<evidence type="ECO:0000256" key="6">
    <source>
        <dbReference type="ARBA" id="ARBA00023242"/>
    </source>
</evidence>
<evidence type="ECO:0000256" key="4">
    <source>
        <dbReference type="ARBA" id="ARBA00022771"/>
    </source>
</evidence>
<evidence type="ECO:0000313" key="11">
    <source>
        <dbReference type="RefSeq" id="XP_014672385.1"/>
    </source>
</evidence>
<evidence type="ECO:0000313" key="10">
    <source>
        <dbReference type="Proteomes" id="UP000695022"/>
    </source>
</evidence>
<keyword evidence="5" id="KW-0862">Zinc</keyword>
<keyword evidence="3" id="KW-0479">Metal-binding</keyword>
<evidence type="ECO:0000256" key="3">
    <source>
        <dbReference type="ARBA" id="ARBA00022723"/>
    </source>
</evidence>
<protein>
    <recommendedName>
        <fullName evidence="2">GATA zinc finger domain-containing protein 1</fullName>
    </recommendedName>
</protein>
<reference evidence="11" key="1">
    <citation type="submission" date="2025-08" db="UniProtKB">
        <authorList>
            <consortium name="RefSeq"/>
        </authorList>
    </citation>
    <scope>IDENTIFICATION</scope>
</reference>
<dbReference type="RefSeq" id="XP_014672385.1">
    <property type="nucleotide sequence ID" value="XM_014816899.1"/>
</dbReference>
<accession>A0ABM1EJL4</accession>
<keyword evidence="4 7" id="KW-0863">Zinc-finger</keyword>
<evidence type="ECO:0000256" key="7">
    <source>
        <dbReference type="PROSITE-ProRule" id="PRU00094"/>
    </source>
</evidence>
<sequence>MRFGAKPSCSSCGAANSPVWKKNEKGEVTCLTCFKGGCATDLDGGTNTTKPASATLLHQQSHDSESAAGETDGKGKEQQQQQTQLATRKSARSRPAKKGGASTKSSTTKGKSRRIVLKKNPIKAPAAQATVISSSFLWYKGVYMQVGDVVSLVDTDDNATYYAQIRGFLQDQYCEKSAVLTWLIPTQAAAAAAASREPFDATKYLLGPSEDVPRKLECMQFVCHAPADYFVLRTPHPGATPRPHAGYMCARIAPCRLRPPHAKQTMTDAMATGDSPAAVNVDDTAEQTTAGNDTHVTVLGEG</sequence>
<evidence type="ECO:0000256" key="1">
    <source>
        <dbReference type="ARBA" id="ARBA00004123"/>
    </source>
</evidence>
<dbReference type="InterPro" id="IPR039050">
    <property type="entry name" value="GATAD1"/>
</dbReference>
<gene>
    <name evidence="11" type="primary">LOC106812897</name>
</gene>
<evidence type="ECO:0000256" key="5">
    <source>
        <dbReference type="ARBA" id="ARBA00022833"/>
    </source>
</evidence>
<evidence type="ECO:0000256" key="8">
    <source>
        <dbReference type="SAM" id="MobiDB-lite"/>
    </source>
</evidence>
<dbReference type="Proteomes" id="UP000695022">
    <property type="component" value="Unplaced"/>
</dbReference>
<feature type="compositionally biased region" description="Polar residues" evidence="8">
    <location>
        <begin position="45"/>
        <end position="59"/>
    </location>
</feature>
<proteinExistence type="predicted"/>
<dbReference type="InterPro" id="IPR000679">
    <property type="entry name" value="Znf_GATA"/>
</dbReference>
<keyword evidence="6" id="KW-0539">Nucleus</keyword>
<feature type="compositionally biased region" description="Low complexity" evidence="8">
    <location>
        <begin position="98"/>
        <end position="109"/>
    </location>
</feature>
<feature type="compositionally biased region" description="Basic and acidic residues" evidence="8">
    <location>
        <begin position="60"/>
        <end position="77"/>
    </location>
</feature>
<evidence type="ECO:0000259" key="9">
    <source>
        <dbReference type="PROSITE" id="PS50114"/>
    </source>
</evidence>
<dbReference type="PANTHER" id="PTHR13340:SF2">
    <property type="entry name" value="GATA ZINC FINGER DOMAIN-CONTAINING PROTEIN 1"/>
    <property type="match status" value="1"/>
</dbReference>
<keyword evidence="10" id="KW-1185">Reference proteome</keyword>
<feature type="domain" description="GATA-type" evidence="9">
    <location>
        <begin position="8"/>
        <end position="33"/>
    </location>
</feature>
<evidence type="ECO:0000256" key="2">
    <source>
        <dbReference type="ARBA" id="ARBA00014943"/>
    </source>
</evidence>
<dbReference type="GeneID" id="106812897"/>
<feature type="region of interest" description="Disordered" evidence="8">
    <location>
        <begin position="44"/>
        <end position="117"/>
    </location>
</feature>
<dbReference type="PANTHER" id="PTHR13340">
    <property type="entry name" value="GATA ZINC FINGER DOMAIN-CONTAINING"/>
    <property type="match status" value="1"/>
</dbReference>
<name>A0ABM1EJL4_PRICU</name>